<dbReference type="STRING" id="27835.A0A0N4Y984"/>
<dbReference type="GO" id="GO:0016020">
    <property type="term" value="C:membrane"/>
    <property type="evidence" value="ECO:0007669"/>
    <property type="project" value="UniProtKB-SubCell"/>
</dbReference>
<evidence type="ECO:0000259" key="8">
    <source>
        <dbReference type="Pfam" id="PF01529"/>
    </source>
</evidence>
<feature type="transmembrane region" description="Helical" evidence="7">
    <location>
        <begin position="278"/>
        <end position="305"/>
    </location>
</feature>
<evidence type="ECO:0000313" key="10">
    <source>
        <dbReference type="Proteomes" id="UP000271162"/>
    </source>
</evidence>
<feature type="transmembrane region" description="Helical" evidence="7">
    <location>
        <begin position="252"/>
        <end position="271"/>
    </location>
</feature>
<evidence type="ECO:0000256" key="2">
    <source>
        <dbReference type="ARBA" id="ARBA00022679"/>
    </source>
</evidence>
<comment type="subcellular location">
    <subcellularLocation>
        <location evidence="1">Membrane</location>
        <topology evidence="1">Multi-pass membrane protein</topology>
    </subcellularLocation>
</comment>
<keyword evidence="3 7" id="KW-0812">Transmembrane</keyword>
<keyword evidence="4 7" id="KW-1133">Transmembrane helix</keyword>
<accession>A0A0N4Y984</accession>
<evidence type="ECO:0000256" key="4">
    <source>
        <dbReference type="ARBA" id="ARBA00022989"/>
    </source>
</evidence>
<dbReference type="Pfam" id="PF01529">
    <property type="entry name" value="DHHC"/>
    <property type="match status" value="1"/>
</dbReference>
<feature type="transmembrane region" description="Helical" evidence="7">
    <location>
        <begin position="20"/>
        <end position="40"/>
    </location>
</feature>
<proteinExistence type="inferred from homology"/>
<protein>
    <recommendedName>
        <fullName evidence="7">Palmitoyltransferase</fullName>
        <ecNumber evidence="7">2.3.1.225</ecNumber>
    </recommendedName>
</protein>
<dbReference type="GO" id="GO:0019706">
    <property type="term" value="F:protein-cysteine S-palmitoyltransferase activity"/>
    <property type="evidence" value="ECO:0007669"/>
    <property type="project" value="UniProtKB-EC"/>
</dbReference>
<keyword evidence="10" id="KW-1185">Reference proteome</keyword>
<evidence type="ECO:0000256" key="7">
    <source>
        <dbReference type="RuleBase" id="RU079119"/>
    </source>
</evidence>
<keyword evidence="6 7" id="KW-0012">Acyltransferase</keyword>
<comment type="catalytic activity">
    <reaction evidence="7">
        <text>L-cysteinyl-[protein] + hexadecanoyl-CoA = S-hexadecanoyl-L-cysteinyl-[protein] + CoA</text>
        <dbReference type="Rhea" id="RHEA:36683"/>
        <dbReference type="Rhea" id="RHEA-COMP:10131"/>
        <dbReference type="Rhea" id="RHEA-COMP:11032"/>
        <dbReference type="ChEBI" id="CHEBI:29950"/>
        <dbReference type="ChEBI" id="CHEBI:57287"/>
        <dbReference type="ChEBI" id="CHEBI:57379"/>
        <dbReference type="ChEBI" id="CHEBI:74151"/>
        <dbReference type="EC" id="2.3.1.225"/>
    </reaction>
</comment>
<dbReference type="InterPro" id="IPR039859">
    <property type="entry name" value="PFA4/ZDH16/20/ERF2-like"/>
</dbReference>
<gene>
    <name evidence="9" type="ORF">NBR_LOCUS12848</name>
</gene>
<evidence type="ECO:0000256" key="1">
    <source>
        <dbReference type="ARBA" id="ARBA00004141"/>
    </source>
</evidence>
<reference evidence="11" key="1">
    <citation type="submission" date="2017-02" db="UniProtKB">
        <authorList>
            <consortium name="WormBaseParasite"/>
        </authorList>
    </citation>
    <scope>IDENTIFICATION</scope>
</reference>
<reference evidence="9 10" key="2">
    <citation type="submission" date="2018-11" db="EMBL/GenBank/DDBJ databases">
        <authorList>
            <consortium name="Pathogen Informatics"/>
        </authorList>
    </citation>
    <scope>NUCLEOTIDE SEQUENCE [LARGE SCALE GENOMIC DNA]</scope>
</reference>
<keyword evidence="2 7" id="KW-0808">Transferase</keyword>
<dbReference type="EC" id="2.3.1.225" evidence="7"/>
<dbReference type="InterPro" id="IPR001594">
    <property type="entry name" value="Palmitoyltrfase_DHHC"/>
</dbReference>
<evidence type="ECO:0000313" key="11">
    <source>
        <dbReference type="WBParaSite" id="NBR_0001284701-mRNA-1"/>
    </source>
</evidence>
<evidence type="ECO:0000256" key="3">
    <source>
        <dbReference type="ARBA" id="ARBA00022692"/>
    </source>
</evidence>
<dbReference type="PANTHER" id="PTHR12246">
    <property type="entry name" value="PALMITOYLTRANSFERASE ZDHHC16"/>
    <property type="match status" value="1"/>
</dbReference>
<keyword evidence="5 7" id="KW-0472">Membrane</keyword>
<evidence type="ECO:0000256" key="6">
    <source>
        <dbReference type="ARBA" id="ARBA00023315"/>
    </source>
</evidence>
<dbReference type="EMBL" id="UYSL01020875">
    <property type="protein sequence ID" value="VDL76437.1"/>
    <property type="molecule type" value="Genomic_DNA"/>
</dbReference>
<dbReference type="OMA" id="CKMCVLR"/>
<dbReference type="AlphaFoldDB" id="A0A0N4Y984"/>
<dbReference type="WBParaSite" id="NBR_0001284701-mRNA-1">
    <property type="protein sequence ID" value="NBR_0001284701-mRNA-1"/>
    <property type="gene ID" value="NBR_0001284701"/>
</dbReference>
<feature type="transmembrane region" description="Helical" evidence="7">
    <location>
        <begin position="211"/>
        <end position="232"/>
    </location>
</feature>
<dbReference type="Proteomes" id="UP000271162">
    <property type="component" value="Unassembled WGS sequence"/>
</dbReference>
<name>A0A0N4Y984_NIPBR</name>
<comment type="similarity">
    <text evidence="7">Belongs to the DHHC palmitoyltransferase family.</text>
</comment>
<evidence type="ECO:0000313" key="9">
    <source>
        <dbReference type="EMBL" id="VDL76437.1"/>
    </source>
</evidence>
<dbReference type="PROSITE" id="PS50216">
    <property type="entry name" value="DHHC"/>
    <property type="match status" value="1"/>
</dbReference>
<comment type="domain">
    <text evidence="7">The DHHC domain is required for palmitoyltransferase activity.</text>
</comment>
<feature type="domain" description="Palmitoyltransferase DHHC" evidence="8">
    <location>
        <begin position="173"/>
        <end position="317"/>
    </location>
</feature>
<feature type="transmembrane region" description="Helical" evidence="7">
    <location>
        <begin position="60"/>
        <end position="79"/>
    </location>
</feature>
<evidence type="ECO:0000256" key="5">
    <source>
        <dbReference type="ARBA" id="ARBA00023136"/>
    </source>
</evidence>
<organism evidence="11">
    <name type="scientific">Nippostrongylus brasiliensis</name>
    <name type="common">Rat hookworm</name>
    <dbReference type="NCBI Taxonomy" id="27835"/>
    <lineage>
        <taxon>Eukaryota</taxon>
        <taxon>Metazoa</taxon>
        <taxon>Ecdysozoa</taxon>
        <taxon>Nematoda</taxon>
        <taxon>Chromadorea</taxon>
        <taxon>Rhabditida</taxon>
        <taxon>Rhabditina</taxon>
        <taxon>Rhabditomorpha</taxon>
        <taxon>Strongyloidea</taxon>
        <taxon>Heligmosomidae</taxon>
        <taxon>Nippostrongylus</taxon>
    </lineage>
</organism>
<sequence length="373" mass="43035">MSCRFLANANSYLAKCGELLTNYGGCAFLVFMLISVYYVGLDIACYSTQEAEDCEFLSKFAVAIVIEILLNLFLFQYFSRHNCVSHWQRQACVAGLYRNAVSIGTTLSPFDGDWLLRSQTSTNYPICMRYTQLTDELDLTDDEEIDSAYLSRFCDTCNRDAPIRQVFMLFFYRRRSHHCPICKICVLRKDHHCFITGACVGLGNQRYFITFLFWACVGLILGARYTFLYLYQTSTDGSELIIIVVSEEFNCSFPLGFAYCIGPLAVVRWLVGYTNFLHAFICTVFSFMLASIVAAGAFFCMQIYYTCYGYTMYEYHSSVRDAFDGDGVTLGERFRLIFGRYWLLNFVFPLWWNPQLLTIEIATNLFRVRSKQL</sequence>